<dbReference type="Pfam" id="PF00293">
    <property type="entry name" value="NUDIX"/>
    <property type="match status" value="1"/>
</dbReference>
<accession>A0A382BUH7</accession>
<dbReference type="PANTHER" id="PTHR43222">
    <property type="entry name" value="NUDIX HYDROLASE 23"/>
    <property type="match status" value="1"/>
</dbReference>
<dbReference type="InterPro" id="IPR015797">
    <property type="entry name" value="NUDIX_hydrolase-like_dom_sf"/>
</dbReference>
<evidence type="ECO:0000256" key="2">
    <source>
        <dbReference type="ARBA" id="ARBA00011245"/>
    </source>
</evidence>
<evidence type="ECO:0000256" key="1">
    <source>
        <dbReference type="ARBA" id="ARBA00007608"/>
    </source>
</evidence>
<dbReference type="Gene3D" id="3.90.79.10">
    <property type="entry name" value="Nucleoside Triphosphate Pyrophosphohydrolase"/>
    <property type="match status" value="1"/>
</dbReference>
<dbReference type="GO" id="GO:0004787">
    <property type="term" value="F:thiamine diphosphate phosphatase activity"/>
    <property type="evidence" value="ECO:0007669"/>
    <property type="project" value="InterPro"/>
</dbReference>
<organism evidence="5">
    <name type="scientific">marine metagenome</name>
    <dbReference type="NCBI Taxonomy" id="408172"/>
    <lineage>
        <taxon>unclassified sequences</taxon>
        <taxon>metagenomes</taxon>
        <taxon>ecological metagenomes</taxon>
    </lineage>
</organism>
<dbReference type="InterPro" id="IPR000086">
    <property type="entry name" value="NUDIX_hydrolase_dom"/>
</dbReference>
<feature type="domain" description="Nudix hydrolase" evidence="4">
    <location>
        <begin position="2"/>
        <end position="134"/>
    </location>
</feature>
<reference evidence="5" key="1">
    <citation type="submission" date="2018-05" db="EMBL/GenBank/DDBJ databases">
        <authorList>
            <person name="Lanie J.A."/>
            <person name="Ng W.-L."/>
            <person name="Kazmierczak K.M."/>
            <person name="Andrzejewski T.M."/>
            <person name="Davidsen T.M."/>
            <person name="Wayne K.J."/>
            <person name="Tettelin H."/>
            <person name="Glass J.I."/>
            <person name="Rusch D."/>
            <person name="Podicherti R."/>
            <person name="Tsui H.-C.T."/>
            <person name="Winkler M.E."/>
        </authorList>
    </citation>
    <scope>NUCLEOTIDE SEQUENCE</scope>
</reference>
<dbReference type="GO" id="GO:0017111">
    <property type="term" value="F:ribonucleoside triphosphate phosphatase activity"/>
    <property type="evidence" value="ECO:0007669"/>
    <property type="project" value="InterPro"/>
</dbReference>
<dbReference type="AlphaFoldDB" id="A0A382BUH7"/>
<dbReference type="PROSITE" id="PS51462">
    <property type="entry name" value="NUDIX"/>
    <property type="match status" value="1"/>
</dbReference>
<comment type="subunit">
    <text evidence="2">Monomer.</text>
</comment>
<name>A0A382BUH7_9ZZZZ</name>
<dbReference type="PANTHER" id="PTHR43222:SF11">
    <property type="entry name" value="PHOSPHATASE NUDJ"/>
    <property type="match status" value="1"/>
</dbReference>
<protein>
    <recommendedName>
        <fullName evidence="3">Phosphatase NudJ</fullName>
    </recommendedName>
</protein>
<gene>
    <name evidence="5" type="ORF">METZ01_LOCUS170128</name>
</gene>
<dbReference type="CDD" id="cd03675">
    <property type="entry name" value="NUDIX_Hydrolase"/>
    <property type="match status" value="1"/>
</dbReference>
<dbReference type="SUPFAM" id="SSF55811">
    <property type="entry name" value="Nudix"/>
    <property type="match status" value="1"/>
</dbReference>
<dbReference type="EMBL" id="UINC01031362">
    <property type="protein sequence ID" value="SVB17274.1"/>
    <property type="molecule type" value="Genomic_DNA"/>
</dbReference>
<comment type="similarity">
    <text evidence="1">Belongs to the Nudix hydrolase family. NudJ subfamily.</text>
</comment>
<evidence type="ECO:0000259" key="4">
    <source>
        <dbReference type="PROSITE" id="PS51462"/>
    </source>
</evidence>
<dbReference type="GO" id="GO:0017110">
    <property type="term" value="F:nucleoside diphosphate phosphatase activity"/>
    <property type="evidence" value="ECO:0007669"/>
    <property type="project" value="InterPro"/>
</dbReference>
<dbReference type="InterPro" id="IPR033713">
    <property type="entry name" value="NudJ"/>
</dbReference>
<sequence>MQWKPNTTVAAIIEEDDRFLLVEEKIEGKLVFNQPAGHLEKGETLIEAIKREVLEETAFEFIPESLTGIYLYPNPSNKDITYLRFCFFGICMKKQNKRKLDNGIVQTVWMSKQEIEQQDRIRSPMVLNCINDYLKGNSYPLTLLNYF</sequence>
<evidence type="ECO:0000256" key="3">
    <source>
        <dbReference type="ARBA" id="ARBA00015552"/>
    </source>
</evidence>
<proteinExistence type="inferred from homology"/>
<evidence type="ECO:0000313" key="5">
    <source>
        <dbReference type="EMBL" id="SVB17274.1"/>
    </source>
</evidence>